<dbReference type="SUPFAM" id="SSF54928">
    <property type="entry name" value="RNA-binding domain, RBD"/>
    <property type="match status" value="1"/>
</dbReference>
<dbReference type="AlphaFoldDB" id="A0A835HX11"/>
<name>A0A835HX11_9MAGN</name>
<organism evidence="1 2">
    <name type="scientific">Coptis chinensis</name>
    <dbReference type="NCBI Taxonomy" id="261450"/>
    <lineage>
        <taxon>Eukaryota</taxon>
        <taxon>Viridiplantae</taxon>
        <taxon>Streptophyta</taxon>
        <taxon>Embryophyta</taxon>
        <taxon>Tracheophyta</taxon>
        <taxon>Spermatophyta</taxon>
        <taxon>Magnoliopsida</taxon>
        <taxon>Ranunculales</taxon>
        <taxon>Ranunculaceae</taxon>
        <taxon>Coptidoideae</taxon>
        <taxon>Coptis</taxon>
    </lineage>
</organism>
<accession>A0A835HX11</accession>
<dbReference type="OrthoDB" id="2013327at2759"/>
<comment type="caution">
    <text evidence="1">The sequence shown here is derived from an EMBL/GenBank/DDBJ whole genome shotgun (WGS) entry which is preliminary data.</text>
</comment>
<gene>
    <name evidence="1" type="ORF">IFM89_021268</name>
</gene>
<reference evidence="1 2" key="1">
    <citation type="submission" date="2020-10" db="EMBL/GenBank/DDBJ databases">
        <title>The Coptis chinensis genome and diversification of protoberbering-type alkaloids.</title>
        <authorList>
            <person name="Wang B."/>
            <person name="Shu S."/>
            <person name="Song C."/>
            <person name="Liu Y."/>
        </authorList>
    </citation>
    <scope>NUCLEOTIDE SEQUENCE [LARGE SCALE GENOMIC DNA]</scope>
    <source>
        <strain evidence="1">HL-2020</strain>
        <tissue evidence="1">Leaf</tissue>
    </source>
</reference>
<dbReference type="EMBL" id="JADFTS010000005">
    <property type="protein sequence ID" value="KAF9605942.1"/>
    <property type="molecule type" value="Genomic_DNA"/>
</dbReference>
<dbReference type="GO" id="GO:0003676">
    <property type="term" value="F:nucleic acid binding"/>
    <property type="evidence" value="ECO:0007669"/>
    <property type="project" value="InterPro"/>
</dbReference>
<proteinExistence type="predicted"/>
<evidence type="ECO:0000313" key="1">
    <source>
        <dbReference type="EMBL" id="KAF9605942.1"/>
    </source>
</evidence>
<dbReference type="PANTHER" id="PTHR48167:SF2">
    <property type="entry name" value="EXPRESSED PROTEIN"/>
    <property type="match status" value="1"/>
</dbReference>
<protein>
    <submittedName>
        <fullName evidence="1">Uncharacterized protein</fullName>
    </submittedName>
</protein>
<evidence type="ECO:0000313" key="2">
    <source>
        <dbReference type="Proteomes" id="UP000631114"/>
    </source>
</evidence>
<dbReference type="Proteomes" id="UP000631114">
    <property type="component" value="Unassembled WGS sequence"/>
</dbReference>
<sequence length="206" mass="23933">MALQFCVGPAFDNAIKANSRKGRLCRLELDRRLWDSVEYYDGKTADYDVRINFRRWKMLDWFSLKELKRDEVQAGMMWIVAVRNGARLHEFVGDIILHTIKGGDEANECYLAMCHLKLTVPDHLFCLYQVLLQGLPRNALPEDIERFLCGCDFNSSSLHIFLRQSFPDPVRMALVQFPSEIEAMNAVIVKNRSFCLNNQILMRVLQ</sequence>
<dbReference type="PANTHER" id="PTHR48167">
    <property type="entry name" value="EXPRESSED PROTEIN"/>
    <property type="match status" value="1"/>
</dbReference>
<keyword evidence="2" id="KW-1185">Reference proteome</keyword>
<dbReference type="InterPro" id="IPR035979">
    <property type="entry name" value="RBD_domain_sf"/>
</dbReference>